<evidence type="ECO:0000259" key="5">
    <source>
        <dbReference type="PROSITE" id="PS50405"/>
    </source>
</evidence>
<dbReference type="Pfam" id="PF00043">
    <property type="entry name" value="GST_C"/>
    <property type="match status" value="1"/>
</dbReference>
<dbReference type="InterPro" id="IPR036249">
    <property type="entry name" value="Thioredoxin-like_sf"/>
</dbReference>
<accession>A0A514BSF4</accession>
<dbReference type="CDD" id="cd03046">
    <property type="entry name" value="GST_N_GTT1_like"/>
    <property type="match status" value="1"/>
</dbReference>
<organism evidence="6 7">
    <name type="scientific">Marilutibacter alkalisoli</name>
    <dbReference type="NCBI Taxonomy" id="2591633"/>
    <lineage>
        <taxon>Bacteria</taxon>
        <taxon>Pseudomonadati</taxon>
        <taxon>Pseudomonadota</taxon>
        <taxon>Gammaproteobacteria</taxon>
        <taxon>Lysobacterales</taxon>
        <taxon>Lysobacteraceae</taxon>
        <taxon>Marilutibacter</taxon>
    </lineage>
</organism>
<dbReference type="Pfam" id="PF02798">
    <property type="entry name" value="GST_N"/>
    <property type="match status" value="1"/>
</dbReference>
<comment type="similarity">
    <text evidence="1 3">Belongs to the GST superfamily.</text>
</comment>
<dbReference type="InterPro" id="IPR010987">
    <property type="entry name" value="Glutathione-S-Trfase_C-like"/>
</dbReference>
<name>A0A514BSF4_9GAMM</name>
<dbReference type="SUPFAM" id="SSF47616">
    <property type="entry name" value="GST C-terminal domain-like"/>
    <property type="match status" value="1"/>
</dbReference>
<dbReference type="EMBL" id="CP041242">
    <property type="protein sequence ID" value="QDH70311.1"/>
    <property type="molecule type" value="Genomic_DNA"/>
</dbReference>
<dbReference type="InterPro" id="IPR036282">
    <property type="entry name" value="Glutathione-S-Trfase_C_sf"/>
</dbReference>
<gene>
    <name evidence="6" type="ORF">FKV23_09575</name>
</gene>
<dbReference type="AlphaFoldDB" id="A0A514BSF4"/>
<evidence type="ECO:0000256" key="3">
    <source>
        <dbReference type="RuleBase" id="RU003494"/>
    </source>
</evidence>
<dbReference type="SFLD" id="SFLDS00019">
    <property type="entry name" value="Glutathione_Transferase_(cytos"/>
    <property type="match status" value="1"/>
</dbReference>
<dbReference type="CDD" id="cd03207">
    <property type="entry name" value="GST_C_8"/>
    <property type="match status" value="1"/>
</dbReference>
<dbReference type="OrthoDB" id="9797500at2"/>
<dbReference type="FunFam" id="3.40.30.10:FF:000039">
    <property type="entry name" value="Glutathione S-transferase domain"/>
    <property type="match status" value="1"/>
</dbReference>
<dbReference type="Gene3D" id="1.20.1050.10">
    <property type="match status" value="1"/>
</dbReference>
<proteinExistence type="inferred from homology"/>
<evidence type="ECO:0000256" key="2">
    <source>
        <dbReference type="ARBA" id="ARBA00022679"/>
    </source>
</evidence>
<evidence type="ECO:0000313" key="6">
    <source>
        <dbReference type="EMBL" id="QDH70311.1"/>
    </source>
</evidence>
<dbReference type="GO" id="GO:0016740">
    <property type="term" value="F:transferase activity"/>
    <property type="evidence" value="ECO:0007669"/>
    <property type="project" value="UniProtKB-KW"/>
</dbReference>
<dbReference type="PANTHER" id="PTHR44051">
    <property type="entry name" value="GLUTATHIONE S-TRANSFERASE-RELATED"/>
    <property type="match status" value="1"/>
</dbReference>
<dbReference type="PROSITE" id="PS50404">
    <property type="entry name" value="GST_NTER"/>
    <property type="match status" value="1"/>
</dbReference>
<dbReference type="InterPro" id="IPR004045">
    <property type="entry name" value="Glutathione_S-Trfase_N"/>
</dbReference>
<dbReference type="SUPFAM" id="SSF52833">
    <property type="entry name" value="Thioredoxin-like"/>
    <property type="match status" value="1"/>
</dbReference>
<protein>
    <submittedName>
        <fullName evidence="6">Glutathione S-transferase family protein</fullName>
    </submittedName>
</protein>
<dbReference type="PROSITE" id="PS50405">
    <property type="entry name" value="GST_CTER"/>
    <property type="match status" value="1"/>
</dbReference>
<dbReference type="RefSeq" id="WP_141623646.1">
    <property type="nucleotide sequence ID" value="NZ_CP041242.1"/>
</dbReference>
<evidence type="ECO:0000256" key="1">
    <source>
        <dbReference type="ARBA" id="ARBA00007409"/>
    </source>
</evidence>
<evidence type="ECO:0000259" key="4">
    <source>
        <dbReference type="PROSITE" id="PS50404"/>
    </source>
</evidence>
<keyword evidence="2 6" id="KW-0808">Transferase</keyword>
<keyword evidence="7" id="KW-1185">Reference proteome</keyword>
<evidence type="ECO:0000313" key="7">
    <source>
        <dbReference type="Proteomes" id="UP000317199"/>
    </source>
</evidence>
<sequence length="211" mass="23873">MKLYGLGPTRSLRAEWALRELGVDFDFIPIDLLAGEAQTPEFLRLNPAGKLPVLVDGDLVLTESAAIVLYLAEKHPEQGLLPPDLQARAQVYKWVLFAMTELEQPLWRIVKHTFLYPEEKRLPADIDLAREEFRQMATILDRHMQGRSFIVGDTITAADCVTVYLMDWANEEDLLGDFPQLRAYMDRMYARPAAPQRIAQAFAEIQAAGSA</sequence>
<reference evidence="6 7" key="1">
    <citation type="submission" date="2019-06" db="EMBL/GenBank/DDBJ databases">
        <title>Lysobacter alkalisoli sp. nov. isolated from saline-alkali soil.</title>
        <authorList>
            <person name="Sun J.-Q."/>
            <person name="Xu L."/>
        </authorList>
    </citation>
    <scope>NUCLEOTIDE SEQUENCE [LARGE SCALE GENOMIC DNA]</scope>
    <source>
        <strain evidence="6 7">SJ-36</strain>
    </source>
</reference>
<dbReference type="SFLD" id="SFLDG01150">
    <property type="entry name" value="Main.1:_Beta-like"/>
    <property type="match status" value="1"/>
</dbReference>
<dbReference type="SFLD" id="SFLDG00358">
    <property type="entry name" value="Main_(cytGST)"/>
    <property type="match status" value="1"/>
</dbReference>
<dbReference type="InterPro" id="IPR040079">
    <property type="entry name" value="Glutathione_S-Trfase"/>
</dbReference>
<feature type="domain" description="GST N-terminal" evidence="4">
    <location>
        <begin position="1"/>
        <end position="79"/>
    </location>
</feature>
<feature type="domain" description="GST C-terminal" evidence="5">
    <location>
        <begin position="84"/>
        <end position="205"/>
    </location>
</feature>
<dbReference type="Proteomes" id="UP000317199">
    <property type="component" value="Chromosome"/>
</dbReference>
<dbReference type="PANTHER" id="PTHR44051:SF8">
    <property type="entry name" value="GLUTATHIONE S-TRANSFERASE GSTA"/>
    <property type="match status" value="1"/>
</dbReference>
<dbReference type="KEGG" id="lyj:FKV23_09575"/>
<dbReference type="Gene3D" id="3.40.30.10">
    <property type="entry name" value="Glutaredoxin"/>
    <property type="match status" value="1"/>
</dbReference>
<dbReference type="InterPro" id="IPR004046">
    <property type="entry name" value="GST_C"/>
</dbReference>